<evidence type="ECO:0000256" key="3">
    <source>
        <dbReference type="ARBA" id="ARBA00023004"/>
    </source>
</evidence>
<dbReference type="PRINTS" id="PR00463">
    <property type="entry name" value="EP450I"/>
</dbReference>
<dbReference type="Gene3D" id="1.10.630.10">
    <property type="entry name" value="Cytochrome P450"/>
    <property type="match status" value="1"/>
</dbReference>
<dbReference type="GO" id="GO:0006805">
    <property type="term" value="P:xenobiotic metabolic process"/>
    <property type="evidence" value="ECO:0007669"/>
    <property type="project" value="TreeGrafter"/>
</dbReference>
<dbReference type="PANTHER" id="PTHR24300">
    <property type="entry name" value="CYTOCHROME P450 508A4-RELATED"/>
    <property type="match status" value="1"/>
</dbReference>
<evidence type="ECO:0000313" key="6">
    <source>
        <dbReference type="Proteomes" id="UP000499080"/>
    </source>
</evidence>
<dbReference type="EMBL" id="BGPR01000910">
    <property type="protein sequence ID" value="GBM39902.1"/>
    <property type="molecule type" value="Genomic_DNA"/>
</dbReference>
<dbReference type="InterPro" id="IPR002401">
    <property type="entry name" value="Cyt_P450_E_grp-I"/>
</dbReference>
<evidence type="ECO:0000256" key="2">
    <source>
        <dbReference type="ARBA" id="ARBA00022723"/>
    </source>
</evidence>
<dbReference type="InterPro" id="IPR001128">
    <property type="entry name" value="Cyt_P450"/>
</dbReference>
<dbReference type="GO" id="GO:0020037">
    <property type="term" value="F:heme binding"/>
    <property type="evidence" value="ECO:0007669"/>
    <property type="project" value="InterPro"/>
</dbReference>
<dbReference type="PANTHER" id="PTHR24300:SF375">
    <property type="entry name" value="CYTOCHROME P450 FAMILY"/>
    <property type="match status" value="1"/>
</dbReference>
<dbReference type="GO" id="GO:0016712">
    <property type="term" value="F:oxidoreductase activity, acting on paired donors, with incorporation or reduction of molecular oxygen, reduced flavin or flavoprotein as one donor, and incorporation of one atom of oxygen"/>
    <property type="evidence" value="ECO:0007669"/>
    <property type="project" value="TreeGrafter"/>
</dbReference>
<keyword evidence="4" id="KW-0503">Monooxygenase</keyword>
<dbReference type="Pfam" id="PF00067">
    <property type="entry name" value="p450"/>
    <property type="match status" value="1"/>
</dbReference>
<evidence type="ECO:0000256" key="4">
    <source>
        <dbReference type="ARBA" id="ARBA00023033"/>
    </source>
</evidence>
<dbReference type="OrthoDB" id="1055148at2759"/>
<name>A0A4Y2FET3_ARAVE</name>
<keyword evidence="6" id="KW-1185">Reference proteome</keyword>
<dbReference type="GO" id="GO:0005737">
    <property type="term" value="C:cytoplasm"/>
    <property type="evidence" value="ECO:0007669"/>
    <property type="project" value="TreeGrafter"/>
</dbReference>
<sequence>MGAQIVPSAGRGAYCFRIHGQIYHRTSRLHPAEAGDEVLVGCVADVFGAGSESVRVSIGWLMYTMAAFPDVQKKIQKEILEIIGPGRNPDYQDQKSMPFTQAVILEIFRWITIVPLNIFR</sequence>
<protein>
    <submittedName>
        <fullName evidence="5">Uncharacterized protein</fullName>
    </submittedName>
</protein>
<comment type="similarity">
    <text evidence="1">Belongs to the cytochrome P450 family.</text>
</comment>
<comment type="caution">
    <text evidence="5">The sequence shown here is derived from an EMBL/GenBank/DDBJ whole genome shotgun (WGS) entry which is preliminary data.</text>
</comment>
<keyword evidence="2" id="KW-0479">Metal-binding</keyword>
<dbReference type="InterPro" id="IPR036396">
    <property type="entry name" value="Cyt_P450_sf"/>
</dbReference>
<dbReference type="GO" id="GO:0006082">
    <property type="term" value="P:organic acid metabolic process"/>
    <property type="evidence" value="ECO:0007669"/>
    <property type="project" value="TreeGrafter"/>
</dbReference>
<dbReference type="AlphaFoldDB" id="A0A4Y2FET3"/>
<keyword evidence="3" id="KW-0408">Iron</keyword>
<organism evidence="5 6">
    <name type="scientific">Araneus ventricosus</name>
    <name type="common">Orbweaver spider</name>
    <name type="synonym">Epeira ventricosa</name>
    <dbReference type="NCBI Taxonomy" id="182803"/>
    <lineage>
        <taxon>Eukaryota</taxon>
        <taxon>Metazoa</taxon>
        <taxon>Ecdysozoa</taxon>
        <taxon>Arthropoda</taxon>
        <taxon>Chelicerata</taxon>
        <taxon>Arachnida</taxon>
        <taxon>Araneae</taxon>
        <taxon>Araneomorphae</taxon>
        <taxon>Entelegynae</taxon>
        <taxon>Araneoidea</taxon>
        <taxon>Araneidae</taxon>
        <taxon>Araneus</taxon>
    </lineage>
</organism>
<dbReference type="SUPFAM" id="SSF48264">
    <property type="entry name" value="Cytochrome P450"/>
    <property type="match status" value="1"/>
</dbReference>
<evidence type="ECO:0000256" key="1">
    <source>
        <dbReference type="ARBA" id="ARBA00010617"/>
    </source>
</evidence>
<evidence type="ECO:0000313" key="5">
    <source>
        <dbReference type="EMBL" id="GBM39902.1"/>
    </source>
</evidence>
<dbReference type="GO" id="GO:0005506">
    <property type="term" value="F:iron ion binding"/>
    <property type="evidence" value="ECO:0007669"/>
    <property type="project" value="InterPro"/>
</dbReference>
<reference evidence="5 6" key="1">
    <citation type="journal article" date="2019" name="Sci. Rep.">
        <title>Orb-weaving spider Araneus ventricosus genome elucidates the spidroin gene catalogue.</title>
        <authorList>
            <person name="Kono N."/>
            <person name="Nakamura H."/>
            <person name="Ohtoshi R."/>
            <person name="Moran D.A.P."/>
            <person name="Shinohara A."/>
            <person name="Yoshida Y."/>
            <person name="Fujiwara M."/>
            <person name="Mori M."/>
            <person name="Tomita M."/>
            <person name="Arakawa K."/>
        </authorList>
    </citation>
    <scope>NUCLEOTIDE SEQUENCE [LARGE SCALE GENOMIC DNA]</scope>
</reference>
<gene>
    <name evidence="5" type="ORF">AVEN_250223_1</name>
</gene>
<dbReference type="InterPro" id="IPR050182">
    <property type="entry name" value="Cytochrome_P450_fam2"/>
</dbReference>
<keyword evidence="4" id="KW-0560">Oxidoreductase</keyword>
<dbReference type="Proteomes" id="UP000499080">
    <property type="component" value="Unassembled WGS sequence"/>
</dbReference>
<proteinExistence type="inferred from homology"/>
<accession>A0A4Y2FET3</accession>